<evidence type="ECO:0000313" key="2">
    <source>
        <dbReference type="EMBL" id="MEI5905829.1"/>
    </source>
</evidence>
<keyword evidence="3" id="KW-1185">Reference proteome</keyword>
<gene>
    <name evidence="2" type="ORF">WAK64_01950</name>
</gene>
<feature type="transmembrane region" description="Helical" evidence="1">
    <location>
        <begin position="157"/>
        <end position="190"/>
    </location>
</feature>
<evidence type="ECO:0000313" key="3">
    <source>
        <dbReference type="Proteomes" id="UP001312865"/>
    </source>
</evidence>
<feature type="transmembrane region" description="Helical" evidence="1">
    <location>
        <begin position="29"/>
        <end position="51"/>
    </location>
</feature>
<dbReference type="InterPro" id="IPR009574">
    <property type="entry name" value="DUF1189"/>
</dbReference>
<protein>
    <submittedName>
        <fullName evidence="2">DUF1189 domain-containing protein</fullName>
    </submittedName>
</protein>
<proteinExistence type="predicted"/>
<dbReference type="Proteomes" id="UP001312865">
    <property type="component" value="Unassembled WGS sequence"/>
</dbReference>
<keyword evidence="1" id="KW-0472">Membrane</keyword>
<keyword evidence="1" id="KW-1133">Transmembrane helix</keyword>
<feature type="transmembrane region" description="Helical" evidence="1">
    <location>
        <begin position="202"/>
        <end position="220"/>
    </location>
</feature>
<sequence>MNIFSQLVKSLYSPLDIARFRFQGIGKTILFLFFLTLITTIPTFITLTSFINQTIDEGKNILSDDIPPFEIRNDELQTDLTEPYTKSGNDFSIVIDNSSNSFNPEYDNTFTIAFLQTKMLIATAGNHQEIPYNQLSGLSISDQSLAEYLEMFESSLIIFLPIIYLITYIFSSFMTFMKVILFSFVGVLIAKALQRKLNYRQSFRITAYAITLPTLFFSIMNLLNTIVPGGLLLNSLVTTVMLYLTIKEIPQPKTP</sequence>
<evidence type="ECO:0000256" key="1">
    <source>
        <dbReference type="SAM" id="Phobius"/>
    </source>
</evidence>
<accession>A0ABU8H953</accession>
<dbReference type="EMBL" id="JBBAXC010000001">
    <property type="protein sequence ID" value="MEI5905829.1"/>
    <property type="molecule type" value="Genomic_DNA"/>
</dbReference>
<dbReference type="Pfam" id="PF06691">
    <property type="entry name" value="DUF1189"/>
    <property type="match status" value="1"/>
</dbReference>
<organism evidence="2 3">
    <name type="scientific">Bacillus spongiae</name>
    <dbReference type="NCBI Taxonomy" id="2683610"/>
    <lineage>
        <taxon>Bacteria</taxon>
        <taxon>Bacillati</taxon>
        <taxon>Bacillota</taxon>
        <taxon>Bacilli</taxon>
        <taxon>Bacillales</taxon>
        <taxon>Bacillaceae</taxon>
        <taxon>Bacillus</taxon>
    </lineage>
</organism>
<feature type="transmembrane region" description="Helical" evidence="1">
    <location>
        <begin position="226"/>
        <end position="246"/>
    </location>
</feature>
<comment type="caution">
    <text evidence="2">The sequence shown here is derived from an EMBL/GenBank/DDBJ whole genome shotgun (WGS) entry which is preliminary data.</text>
</comment>
<keyword evidence="1" id="KW-0812">Transmembrane</keyword>
<name>A0ABU8H953_9BACI</name>
<reference evidence="2 3" key="1">
    <citation type="journal article" date="2018" name="J. Microbiol.">
        <title>Bacillus spongiae sp. nov., isolated from sponge of Jeju Island.</title>
        <authorList>
            <person name="Lee G.E."/>
            <person name="Im W.T."/>
            <person name="Park J.S."/>
        </authorList>
    </citation>
    <scope>NUCLEOTIDE SEQUENCE [LARGE SCALE GENOMIC DNA]</scope>
    <source>
        <strain evidence="2 3">135PIL107-10</strain>
    </source>
</reference>